<dbReference type="NCBIfam" id="TIGR02385">
    <property type="entry name" value="RelE_StbE"/>
    <property type="match status" value="1"/>
</dbReference>
<dbReference type="Proteomes" id="UP000176740">
    <property type="component" value="Unassembled WGS sequence"/>
</dbReference>
<organism evidence="2 3">
    <name type="scientific">Candidatus Curtissbacteria bacterium RIFCSPLOWO2_01_FULL_38_11b</name>
    <dbReference type="NCBI Taxonomy" id="1797725"/>
    <lineage>
        <taxon>Bacteria</taxon>
        <taxon>Candidatus Curtissiibacteriota</taxon>
    </lineage>
</organism>
<dbReference type="InterPro" id="IPR007712">
    <property type="entry name" value="RelE/ParE_toxin"/>
</dbReference>
<evidence type="ECO:0000313" key="2">
    <source>
        <dbReference type="EMBL" id="OGD97443.1"/>
    </source>
</evidence>
<comment type="caution">
    <text evidence="2">The sequence shown here is derived from an EMBL/GenBank/DDBJ whole genome shotgun (WGS) entry which is preliminary data.</text>
</comment>
<keyword evidence="1" id="KW-1277">Toxin-antitoxin system</keyword>
<accession>A0A1F5H003</accession>
<evidence type="ECO:0000313" key="3">
    <source>
        <dbReference type="Proteomes" id="UP000176740"/>
    </source>
</evidence>
<reference evidence="2 3" key="1">
    <citation type="journal article" date="2016" name="Nat. Commun.">
        <title>Thousands of microbial genomes shed light on interconnected biogeochemical processes in an aquifer system.</title>
        <authorList>
            <person name="Anantharaman K."/>
            <person name="Brown C.T."/>
            <person name="Hug L.A."/>
            <person name="Sharon I."/>
            <person name="Castelle C.J."/>
            <person name="Probst A.J."/>
            <person name="Thomas B.C."/>
            <person name="Singh A."/>
            <person name="Wilkins M.J."/>
            <person name="Karaoz U."/>
            <person name="Brodie E.L."/>
            <person name="Williams K.H."/>
            <person name="Hubbard S.S."/>
            <person name="Banfield J.F."/>
        </authorList>
    </citation>
    <scope>NUCLEOTIDE SEQUENCE [LARGE SCALE GENOMIC DNA]</scope>
</reference>
<dbReference type="STRING" id="1797725.A3A49_00515"/>
<protein>
    <recommendedName>
        <fullName evidence="4">Type II toxin-antitoxin system mRNA interferase toxin, RelE/StbE family</fullName>
    </recommendedName>
</protein>
<dbReference type="EMBL" id="MFBO01000031">
    <property type="protein sequence ID" value="OGD97443.1"/>
    <property type="molecule type" value="Genomic_DNA"/>
</dbReference>
<dbReference type="Pfam" id="PF15738">
    <property type="entry name" value="YafQ_toxin"/>
    <property type="match status" value="1"/>
</dbReference>
<gene>
    <name evidence="2" type="ORF">A3A49_00515</name>
</gene>
<name>A0A1F5H003_9BACT</name>
<dbReference type="InterPro" id="IPR004386">
    <property type="entry name" value="Toxin_YafQ-like"/>
</dbReference>
<proteinExistence type="predicted"/>
<dbReference type="Gene3D" id="3.30.2310.20">
    <property type="entry name" value="RelE-like"/>
    <property type="match status" value="1"/>
</dbReference>
<sequence>MNKDQQKVDYSKTFDKQLRKSPLKIKIAFRRRLELFLQNSFHPILNNHPLSGKLAGYRSINITGDWRAIYSKANNTKGDTLIVFEMIGTHSQLYKN</sequence>
<dbReference type="InterPro" id="IPR035093">
    <property type="entry name" value="RelE/ParE_toxin_dom_sf"/>
</dbReference>
<evidence type="ECO:0000256" key="1">
    <source>
        <dbReference type="ARBA" id="ARBA00022649"/>
    </source>
</evidence>
<evidence type="ECO:0008006" key="4">
    <source>
        <dbReference type="Google" id="ProtNLM"/>
    </source>
</evidence>
<dbReference type="SUPFAM" id="SSF143011">
    <property type="entry name" value="RelE-like"/>
    <property type="match status" value="1"/>
</dbReference>
<dbReference type="AlphaFoldDB" id="A0A1F5H003"/>